<dbReference type="InterPro" id="IPR002347">
    <property type="entry name" value="SDR_fam"/>
</dbReference>
<protein>
    <submittedName>
        <fullName evidence="2">Uncharacterized protein</fullName>
    </submittedName>
</protein>
<dbReference type="FunFam" id="3.40.50.720:FF:000084">
    <property type="entry name" value="Short-chain dehydrogenase reductase"/>
    <property type="match status" value="1"/>
</dbReference>
<sequence>MNGKVVLITGSSSGTGAVTAQEFAKLGAKLVITGRNVQGVKNTADACAKLSPQGYKPLEIICDLDKDEDVRKLINKTIDYFGKLDILIGFHGIGDMTSYDTPNLMEVYDRVMRTNLRANVYLCHLAIPHLIKTKGNIILMSSIGAEKPYDHDMAFCMANAAVDLFARYIAVRLAPKGVRVNTIRPTYMVTPSKVSIFHKMGMKDEEIKEMWEYLEKENPMQRNLTSYDVANVTVFLASDKASFVNGVNLKIDGGHSDVTVAATTG</sequence>
<dbReference type="SUPFAM" id="SSF51735">
    <property type="entry name" value="NAD(P)-binding Rossmann-fold domains"/>
    <property type="match status" value="1"/>
</dbReference>
<dbReference type="PRINTS" id="PR00081">
    <property type="entry name" value="GDHRDH"/>
</dbReference>
<proteinExistence type="predicted"/>
<dbReference type="EMBL" id="NCKU01001136">
    <property type="protein sequence ID" value="RWS13013.1"/>
    <property type="molecule type" value="Genomic_DNA"/>
</dbReference>
<dbReference type="PANTHER" id="PTHR43975:SF2">
    <property type="entry name" value="EG:BACR7A4.14 PROTEIN-RELATED"/>
    <property type="match status" value="1"/>
</dbReference>
<reference evidence="2" key="2">
    <citation type="submission" date="2018-11" db="EMBL/GenBank/DDBJ databases">
        <title>Trombidioid mite genomics.</title>
        <authorList>
            <person name="Dong X."/>
        </authorList>
    </citation>
    <scope>NUCLEOTIDE SEQUENCE</scope>
    <source>
        <strain evidence="2">UoL-WK</strain>
    </source>
</reference>
<dbReference type="Proteomes" id="UP000285301">
    <property type="component" value="Unassembled WGS sequence"/>
</dbReference>
<dbReference type="STRING" id="1965070.A0A3S3P1W2"/>
<name>A0A3S3P1W2_9ACAR</name>
<dbReference type="Gene3D" id="3.40.50.720">
    <property type="entry name" value="NAD(P)-binding Rossmann-like Domain"/>
    <property type="match status" value="1"/>
</dbReference>
<evidence type="ECO:0000313" key="1">
    <source>
        <dbReference type="EMBL" id="RWS13000.1"/>
    </source>
</evidence>
<comment type="caution">
    <text evidence="2">The sequence shown here is derived from an EMBL/GenBank/DDBJ whole genome shotgun (WGS) entry which is preliminary data.</text>
</comment>
<organism evidence="2 3">
    <name type="scientific">Dinothrombium tinctorium</name>
    <dbReference type="NCBI Taxonomy" id="1965070"/>
    <lineage>
        <taxon>Eukaryota</taxon>
        <taxon>Metazoa</taxon>
        <taxon>Ecdysozoa</taxon>
        <taxon>Arthropoda</taxon>
        <taxon>Chelicerata</taxon>
        <taxon>Arachnida</taxon>
        <taxon>Acari</taxon>
        <taxon>Acariformes</taxon>
        <taxon>Trombidiformes</taxon>
        <taxon>Prostigmata</taxon>
        <taxon>Anystina</taxon>
        <taxon>Parasitengona</taxon>
        <taxon>Trombidioidea</taxon>
        <taxon>Trombidiidae</taxon>
        <taxon>Dinothrombium</taxon>
    </lineage>
</organism>
<keyword evidence="3" id="KW-1185">Reference proteome</keyword>
<reference evidence="2 3" key="1">
    <citation type="journal article" date="2018" name="Gigascience">
        <title>Genomes of trombidid mites reveal novel predicted allergens and laterally-transferred genes associated with secondary metabolism.</title>
        <authorList>
            <person name="Dong X."/>
            <person name="Chaisiri K."/>
            <person name="Xia D."/>
            <person name="Armstrong S.D."/>
            <person name="Fang Y."/>
            <person name="Donnelly M.J."/>
            <person name="Kadowaki T."/>
            <person name="McGarry J.W."/>
            <person name="Darby A.C."/>
            <person name="Makepeace B.L."/>
        </authorList>
    </citation>
    <scope>NUCLEOTIDE SEQUENCE [LARGE SCALE GENOMIC DNA]</scope>
    <source>
        <strain evidence="2">UoL-WK</strain>
    </source>
</reference>
<accession>A0A3S3P1W2</accession>
<dbReference type="AlphaFoldDB" id="A0A3S3P1W2"/>
<dbReference type="InterPro" id="IPR036291">
    <property type="entry name" value="NAD(P)-bd_dom_sf"/>
</dbReference>
<dbReference type="EMBL" id="NCKU01001139">
    <property type="protein sequence ID" value="RWS13000.1"/>
    <property type="molecule type" value="Genomic_DNA"/>
</dbReference>
<dbReference type="OrthoDB" id="6512284at2759"/>
<evidence type="ECO:0000313" key="3">
    <source>
        <dbReference type="Proteomes" id="UP000285301"/>
    </source>
</evidence>
<dbReference type="PANTHER" id="PTHR43975">
    <property type="entry name" value="ZGC:101858"/>
    <property type="match status" value="1"/>
</dbReference>
<gene>
    <name evidence="2" type="ORF">B4U79_10686</name>
    <name evidence="1" type="ORF">B4U79_15917</name>
</gene>
<feature type="non-terminal residue" evidence="2">
    <location>
        <position position="265"/>
    </location>
</feature>
<dbReference type="Pfam" id="PF13561">
    <property type="entry name" value="adh_short_C2"/>
    <property type="match status" value="1"/>
</dbReference>
<evidence type="ECO:0000313" key="2">
    <source>
        <dbReference type="EMBL" id="RWS13013.1"/>
    </source>
</evidence>